<keyword evidence="3" id="KW-0472">Membrane</keyword>
<evidence type="ECO:0000256" key="3">
    <source>
        <dbReference type="SAM" id="Phobius"/>
    </source>
</evidence>
<keyword evidence="1" id="KW-0175">Coiled coil</keyword>
<dbReference type="AlphaFoldDB" id="A0A9D2TB23"/>
<keyword evidence="3" id="KW-0812">Transmembrane</keyword>
<evidence type="ECO:0000313" key="4">
    <source>
        <dbReference type="EMBL" id="HJC62531.1"/>
    </source>
</evidence>
<evidence type="ECO:0000313" key="5">
    <source>
        <dbReference type="Proteomes" id="UP000823886"/>
    </source>
</evidence>
<name>A0A9D2TB23_9FIRM</name>
<reference evidence="4" key="2">
    <citation type="submission" date="2021-04" db="EMBL/GenBank/DDBJ databases">
        <authorList>
            <person name="Gilroy R."/>
        </authorList>
    </citation>
    <scope>NUCLEOTIDE SEQUENCE</scope>
    <source>
        <strain evidence="4">ChiBcec2-3848</strain>
    </source>
</reference>
<accession>A0A9D2TB23</accession>
<reference evidence="4" key="1">
    <citation type="journal article" date="2021" name="PeerJ">
        <title>Extensive microbial diversity within the chicken gut microbiome revealed by metagenomics and culture.</title>
        <authorList>
            <person name="Gilroy R."/>
            <person name="Ravi A."/>
            <person name="Getino M."/>
            <person name="Pursley I."/>
            <person name="Horton D.L."/>
            <person name="Alikhan N.F."/>
            <person name="Baker D."/>
            <person name="Gharbi K."/>
            <person name="Hall N."/>
            <person name="Watson M."/>
            <person name="Adriaenssens E.M."/>
            <person name="Foster-Nyarko E."/>
            <person name="Jarju S."/>
            <person name="Secka A."/>
            <person name="Antonio M."/>
            <person name="Oren A."/>
            <person name="Chaudhuri R.R."/>
            <person name="La Ragione R."/>
            <person name="Hildebrand F."/>
            <person name="Pallen M.J."/>
        </authorList>
    </citation>
    <scope>NUCLEOTIDE SEQUENCE</scope>
    <source>
        <strain evidence="4">ChiBcec2-3848</strain>
    </source>
</reference>
<comment type="caution">
    <text evidence="4">The sequence shown here is derived from an EMBL/GenBank/DDBJ whole genome shotgun (WGS) entry which is preliminary data.</text>
</comment>
<feature type="region of interest" description="Disordered" evidence="2">
    <location>
        <begin position="1"/>
        <end position="20"/>
    </location>
</feature>
<feature type="coiled-coil region" evidence="1">
    <location>
        <begin position="98"/>
        <end position="139"/>
    </location>
</feature>
<dbReference type="Proteomes" id="UP000823886">
    <property type="component" value="Unassembled WGS sequence"/>
</dbReference>
<protein>
    <submittedName>
        <fullName evidence="4">Uncharacterized protein</fullName>
    </submittedName>
</protein>
<gene>
    <name evidence="4" type="ORF">H9753_02775</name>
</gene>
<dbReference type="EMBL" id="DWVZ01000034">
    <property type="protein sequence ID" value="HJC62531.1"/>
    <property type="molecule type" value="Genomic_DNA"/>
</dbReference>
<sequence length="253" mass="28571">MEAKADNTVPYAAGGNTLDLSSQLEKQLTEQFTEERELAAALEKVSETTVQKEAAPINPEEAKPVSPQNPQKPVKTSGKGKTVSLVKESKYLRYLSELRKADSELALARAESAELVRQMDNYRGHYQEYEEIIQKLISDQDQSVTEKIHTLQGLSLSIQQNSESLSTRIDAEIQRLTQSLAHSIETDIKNSCDQELSKVEEATKVLYDYSEKVKEQYVRFQKLERVKFALFILSSISSPIVLILLILNMLHIL</sequence>
<keyword evidence="3" id="KW-1133">Transmembrane helix</keyword>
<evidence type="ECO:0000256" key="1">
    <source>
        <dbReference type="SAM" id="Coils"/>
    </source>
</evidence>
<proteinExistence type="predicted"/>
<organism evidence="4 5">
    <name type="scientific">Candidatus Blautia merdavium</name>
    <dbReference type="NCBI Taxonomy" id="2838494"/>
    <lineage>
        <taxon>Bacteria</taxon>
        <taxon>Bacillati</taxon>
        <taxon>Bacillota</taxon>
        <taxon>Clostridia</taxon>
        <taxon>Lachnospirales</taxon>
        <taxon>Lachnospiraceae</taxon>
        <taxon>Blautia</taxon>
    </lineage>
</organism>
<evidence type="ECO:0000256" key="2">
    <source>
        <dbReference type="SAM" id="MobiDB-lite"/>
    </source>
</evidence>
<feature type="region of interest" description="Disordered" evidence="2">
    <location>
        <begin position="43"/>
        <end position="80"/>
    </location>
</feature>
<feature type="transmembrane region" description="Helical" evidence="3">
    <location>
        <begin position="228"/>
        <end position="250"/>
    </location>
</feature>